<comment type="subcellular location">
    <subcellularLocation>
        <location evidence="1">Membrane</location>
    </subcellularLocation>
</comment>
<keyword evidence="3" id="KW-0375">Hydrogen ion transport</keyword>
<evidence type="ECO:0000256" key="3">
    <source>
        <dbReference type="ARBA" id="ARBA00022781"/>
    </source>
</evidence>
<accession>A0A1G2GY12</accession>
<protein>
    <submittedName>
        <fullName evidence="7">Uncharacterized protein</fullName>
    </submittedName>
</protein>
<proteinExistence type="predicted"/>
<comment type="caution">
    <text evidence="7">The sequence shown here is derived from an EMBL/GenBank/DDBJ whole genome shotgun (WGS) entry which is preliminary data.</text>
</comment>
<keyword evidence="4" id="KW-0406">Ion transport</keyword>
<evidence type="ECO:0000256" key="5">
    <source>
        <dbReference type="ARBA" id="ARBA00023136"/>
    </source>
</evidence>
<dbReference type="GO" id="GO:0046933">
    <property type="term" value="F:proton-transporting ATP synthase activity, rotational mechanism"/>
    <property type="evidence" value="ECO:0007669"/>
    <property type="project" value="InterPro"/>
</dbReference>
<dbReference type="Pfam" id="PF00213">
    <property type="entry name" value="OSCP"/>
    <property type="match status" value="1"/>
</dbReference>
<dbReference type="EMBL" id="MHNY01000033">
    <property type="protein sequence ID" value="OGZ55072.1"/>
    <property type="molecule type" value="Genomic_DNA"/>
</dbReference>
<keyword evidence="6" id="KW-0066">ATP synthesis</keyword>
<dbReference type="AlphaFoldDB" id="A0A1G2GY12"/>
<evidence type="ECO:0000256" key="6">
    <source>
        <dbReference type="ARBA" id="ARBA00023310"/>
    </source>
</evidence>
<dbReference type="Proteomes" id="UP000178186">
    <property type="component" value="Unassembled WGS sequence"/>
</dbReference>
<evidence type="ECO:0000256" key="4">
    <source>
        <dbReference type="ARBA" id="ARBA00023065"/>
    </source>
</evidence>
<gene>
    <name evidence="7" type="ORF">A3H64_03775</name>
</gene>
<sequence length="124" mass="14600">MTSVSPFFYAKAFRKALDEGKVSEEELVRNLSHVVGQRRQMAQWPRIARQVSEELVHHHKGRWITVETPRPLTNTQRKKMEEAFSKKDYVEERVRPDLVAGMRVLMDGEREFDGSLKRKLDTIF</sequence>
<evidence type="ECO:0000256" key="2">
    <source>
        <dbReference type="ARBA" id="ARBA00022448"/>
    </source>
</evidence>
<evidence type="ECO:0000256" key="1">
    <source>
        <dbReference type="ARBA" id="ARBA00004370"/>
    </source>
</evidence>
<dbReference type="InterPro" id="IPR000711">
    <property type="entry name" value="ATPase_OSCP/dsu"/>
</dbReference>
<keyword evidence="5" id="KW-0472">Membrane</keyword>
<dbReference type="STRING" id="1802128.A3H64_03775"/>
<evidence type="ECO:0000313" key="7">
    <source>
        <dbReference type="EMBL" id="OGZ55072.1"/>
    </source>
</evidence>
<keyword evidence="2" id="KW-0813">Transport</keyword>
<name>A0A1G2GY12_9BACT</name>
<evidence type="ECO:0000313" key="8">
    <source>
        <dbReference type="Proteomes" id="UP000178186"/>
    </source>
</evidence>
<reference evidence="7 8" key="1">
    <citation type="journal article" date="2016" name="Nat. Commun.">
        <title>Thousands of microbial genomes shed light on interconnected biogeochemical processes in an aquifer system.</title>
        <authorList>
            <person name="Anantharaman K."/>
            <person name="Brown C.T."/>
            <person name="Hug L.A."/>
            <person name="Sharon I."/>
            <person name="Castelle C.J."/>
            <person name="Probst A.J."/>
            <person name="Thomas B.C."/>
            <person name="Singh A."/>
            <person name="Wilkins M.J."/>
            <person name="Karaoz U."/>
            <person name="Brodie E.L."/>
            <person name="Williams K.H."/>
            <person name="Hubbard S.S."/>
            <person name="Banfield J.F."/>
        </authorList>
    </citation>
    <scope>NUCLEOTIDE SEQUENCE [LARGE SCALE GENOMIC DNA]</scope>
</reference>
<dbReference type="GO" id="GO:0016020">
    <property type="term" value="C:membrane"/>
    <property type="evidence" value="ECO:0007669"/>
    <property type="project" value="UniProtKB-SubCell"/>
</dbReference>
<organism evidence="7 8">
    <name type="scientific">Candidatus Ryanbacteria bacterium RIFCSPLOWO2_02_FULL_45_11c</name>
    <dbReference type="NCBI Taxonomy" id="1802128"/>
    <lineage>
        <taxon>Bacteria</taxon>
        <taxon>Candidatus Ryaniibacteriota</taxon>
    </lineage>
</organism>